<dbReference type="Gene3D" id="1.10.630.10">
    <property type="entry name" value="Cytochrome P450"/>
    <property type="match status" value="1"/>
</dbReference>
<sequence length="403" mass="43798">MTGQQDELVRLSQAMRGPDPYAVLADVRERSPLALSDGLVVTGRYAHCSRLLRHPRASSGWDRARISQGTRPASRNFLMLDPPDHTRLRRLVTKAFTPRVVSRLEPVIQEETDHLLDEIPGGGQVDVVADLASPLSMSIVCGLLGVPEADQPWLREQAAPLAQQLDPLPLRHNDSPAEVGTVRAGVIRYFAGLVERRRTTPADDLISHLIAVQADGDQLTPSELISTCILLLSAGHDTSAGLIGNGVLAMMTNAGQQELLANEEDHAPKFVEEVLRYDPPVQLVTRVATAEIDLDGFTVAKGDLVLMLIGAANRDPEVFPSPDAFDPDRDRTSSHLGFAAGLHFCLGAGLARLEAAIALRTIARRLVGPSPHPRGPLRRTTFSLRGPESLPIRVRALRGRTQR</sequence>
<accession>A0ABV7PB46</accession>
<keyword evidence="3" id="KW-1185">Reference proteome</keyword>
<dbReference type="Proteomes" id="UP001595645">
    <property type="component" value="Unassembled WGS sequence"/>
</dbReference>
<dbReference type="InterPro" id="IPR002397">
    <property type="entry name" value="Cyt_P450_B"/>
</dbReference>
<organism evidence="2 3">
    <name type="scientific">Amycolatopsis speibonae</name>
    <dbReference type="NCBI Taxonomy" id="1450224"/>
    <lineage>
        <taxon>Bacteria</taxon>
        <taxon>Bacillati</taxon>
        <taxon>Actinomycetota</taxon>
        <taxon>Actinomycetes</taxon>
        <taxon>Pseudonocardiales</taxon>
        <taxon>Pseudonocardiaceae</taxon>
        <taxon>Amycolatopsis</taxon>
    </lineage>
</organism>
<comment type="caution">
    <text evidence="2">The sequence shown here is derived from an EMBL/GenBank/DDBJ whole genome shotgun (WGS) entry which is preliminary data.</text>
</comment>
<dbReference type="SUPFAM" id="SSF48264">
    <property type="entry name" value="Cytochrome P450"/>
    <property type="match status" value="1"/>
</dbReference>
<dbReference type="InterPro" id="IPR001128">
    <property type="entry name" value="Cyt_P450"/>
</dbReference>
<dbReference type="Pfam" id="PF00067">
    <property type="entry name" value="p450"/>
    <property type="match status" value="1"/>
</dbReference>
<gene>
    <name evidence="2" type="ORF">ACFOSH_43635</name>
</gene>
<reference evidence="3" key="1">
    <citation type="journal article" date="2019" name="Int. J. Syst. Evol. Microbiol.">
        <title>The Global Catalogue of Microorganisms (GCM) 10K type strain sequencing project: providing services to taxonomists for standard genome sequencing and annotation.</title>
        <authorList>
            <consortium name="The Broad Institute Genomics Platform"/>
            <consortium name="The Broad Institute Genome Sequencing Center for Infectious Disease"/>
            <person name="Wu L."/>
            <person name="Ma J."/>
        </authorList>
    </citation>
    <scope>NUCLEOTIDE SEQUENCE [LARGE SCALE GENOMIC DNA]</scope>
    <source>
        <strain evidence="3">CGMCC 4.7676</strain>
    </source>
</reference>
<dbReference type="PRINTS" id="PR00359">
    <property type="entry name" value="BP450"/>
</dbReference>
<dbReference type="EMBL" id="JBHRWK010000160">
    <property type="protein sequence ID" value="MFC3456353.1"/>
    <property type="molecule type" value="Genomic_DNA"/>
</dbReference>
<evidence type="ECO:0000313" key="2">
    <source>
        <dbReference type="EMBL" id="MFC3456353.1"/>
    </source>
</evidence>
<dbReference type="PANTHER" id="PTHR46696">
    <property type="entry name" value="P450, PUTATIVE (EUROFUNG)-RELATED"/>
    <property type="match status" value="1"/>
</dbReference>
<evidence type="ECO:0000313" key="3">
    <source>
        <dbReference type="Proteomes" id="UP001595645"/>
    </source>
</evidence>
<dbReference type="CDD" id="cd20625">
    <property type="entry name" value="CYP164-like"/>
    <property type="match status" value="1"/>
</dbReference>
<comment type="similarity">
    <text evidence="1">Belongs to the cytochrome P450 family.</text>
</comment>
<protein>
    <submittedName>
        <fullName evidence="2">Cytochrome P450</fullName>
    </submittedName>
</protein>
<dbReference type="InterPro" id="IPR036396">
    <property type="entry name" value="Cyt_P450_sf"/>
</dbReference>
<proteinExistence type="inferred from homology"/>
<dbReference type="PANTHER" id="PTHR46696:SF1">
    <property type="entry name" value="CYTOCHROME P450 YJIB-RELATED"/>
    <property type="match status" value="1"/>
</dbReference>
<dbReference type="RefSeq" id="WP_378247624.1">
    <property type="nucleotide sequence ID" value="NZ_JBHRWK010000160.1"/>
</dbReference>
<name>A0ABV7PB46_9PSEU</name>
<evidence type="ECO:0000256" key="1">
    <source>
        <dbReference type="ARBA" id="ARBA00010617"/>
    </source>
</evidence>